<name>A0A8J2KZI3_9HEXA</name>
<gene>
    <name evidence="3" type="ORF">AFUS01_LOCUS33177</name>
</gene>
<feature type="coiled-coil region" evidence="1">
    <location>
        <begin position="606"/>
        <end position="633"/>
    </location>
</feature>
<keyword evidence="4" id="KW-1185">Reference proteome</keyword>
<feature type="region of interest" description="Disordered" evidence="2">
    <location>
        <begin position="1372"/>
        <end position="1391"/>
    </location>
</feature>
<dbReference type="EMBL" id="CAJVCH010527882">
    <property type="protein sequence ID" value="CAG7822937.1"/>
    <property type="molecule type" value="Genomic_DNA"/>
</dbReference>
<dbReference type="Proteomes" id="UP000708208">
    <property type="component" value="Unassembled WGS sequence"/>
</dbReference>
<keyword evidence="1" id="KW-0175">Coiled coil</keyword>
<evidence type="ECO:0000256" key="1">
    <source>
        <dbReference type="SAM" id="Coils"/>
    </source>
</evidence>
<protein>
    <submittedName>
        <fullName evidence="3">Uncharacterized protein</fullName>
    </submittedName>
</protein>
<evidence type="ECO:0000256" key="2">
    <source>
        <dbReference type="SAM" id="MobiDB-lite"/>
    </source>
</evidence>
<evidence type="ECO:0000313" key="3">
    <source>
        <dbReference type="EMBL" id="CAG7822937.1"/>
    </source>
</evidence>
<organism evidence="3 4">
    <name type="scientific">Allacma fusca</name>
    <dbReference type="NCBI Taxonomy" id="39272"/>
    <lineage>
        <taxon>Eukaryota</taxon>
        <taxon>Metazoa</taxon>
        <taxon>Ecdysozoa</taxon>
        <taxon>Arthropoda</taxon>
        <taxon>Hexapoda</taxon>
        <taxon>Collembola</taxon>
        <taxon>Symphypleona</taxon>
        <taxon>Sminthuridae</taxon>
        <taxon>Allacma</taxon>
    </lineage>
</organism>
<comment type="caution">
    <text evidence="3">The sequence shown here is derived from an EMBL/GenBank/DDBJ whole genome shotgun (WGS) entry which is preliminary data.</text>
</comment>
<sequence>MRSHCNKCGEGNCEDFEKTDFEKYPQHGRGCAYCGCAPGQHELVLITSVDESARLSVIAATGDLSGRRISDPGSSASAVADDASVNEGIASTCFATNCDRDAAPVIASKRTIEEQVRRMESTEKAAKTNSFNQTRPGAKKKDLEKLQSLQQMPAVTFSREIMTYINDDITRVWAKIIKETYDYYRKFDIGNRLDYEVVGEKVFINYPQINIKTRESKTAWSIFTASLSCYVRKQRRLERNGGGQANNESFIVEDFRCIELVACARRTRPKVTNTDFSGIGAKKSRMLLLFSQESVDEIELITLMRETYEDRSNSIFGNVYPARIFENYPMLACPTYIRCEAETLYPKQDQIKMFQNCTAFVRAVTMMNTLNEGIQASFRNYFLVMNGKEDFIKFYSNDEEMFEDLVPHWRAPPIMRVSISDKKVSLIRIYIGNFHIDHTRDLAEGLLLFVLILHSFFMNFPTKYGHGLKVLEAFILGSSPSDLGKDQEAYFKKMVECLPRLDFQEDQSDAFVFQDDDVKHRSDGNLKLRCKLHNTQFDTLQRFEDHCKIVHKLQVHEYDKVLHIDRANDGIDSENYINTTTKETLLFTLELESRFQLGQVGVQFVIENMASIIKTAKEKNEELEIKKIASEHKRRSIFGKRYALVQPQQVTLGMIRNKRSVSYKRKKNARWPTVSTKAISEWKPNLGYVIPLRELLNFLLQIPQYIRCCNATGDPVIARRNGIYVSDPCDDIRTIYLAISIDEIEIVNPIGTNTKKHKITIGCVEILNLLPQFRSALQAKHLLFVAKTMHLKTDHGLFAILGDFVRTLNSGADGMPLGPSKQLFRLKFMYATADSPANAFLYGFKEAVGPALKFCRTCEISRENISQGFNDQNYTMRTLDSHLRSLSQIEQADSLRRSEIQKATGIVRRSPLLDIHDFSLRSGIHDVMHVLLEGGVLACCTQWFLNYLIKGKARLTMDQLNQIVLTWNYFDYDVRNKPRKLDERIINPKTKINMTAMSLYVFAQELLFMLHPFLQPEDEPHVLNFSRILHITQFFLFSNTYTDESLHTLRLLIAHFMHVYVELYPEAKVNPKHHFLTHLILMILEFGPSRHLSCLRFEAKYGLFKLRKWKNFLNVPFSLASFHQKWLLSKVISSEGSTTNQFINFGVEIVHSVKYQVSHVPYRFSHLLVQTYDEFVETLSVGSHTLNRNSVLEISNATDDIPEFCKLYGVLRKGDELYAMVDIYLEAVFVPEVCAYQVSGSEPAIITLPEAEEILIDLNERQTRQDLTLHDKPPVDISMESTETTQINTGGLQNDNSETPQNLLSENGCTPPKDQSNPVGPNHLSKNESFLFAMQESVLIQETDRISNASEEVSVLKDLDNNMKSSEIYTTEVNQNRSTEETTSLEGLSSQQLPPLIRQASLASNFETSVDVHLESFNHLSTATFTESDVNVSALRQKYSKQDPNAVLQVVDSQHHNYTHRQNFRIPPSHKLFSKRLFYLKRKGFVCWSRCRELGMRNHWDLKLAGLQ</sequence>
<proteinExistence type="predicted"/>
<reference evidence="3" key="1">
    <citation type="submission" date="2021-06" db="EMBL/GenBank/DDBJ databases">
        <authorList>
            <person name="Hodson N. C."/>
            <person name="Mongue J. A."/>
            <person name="Jaron S. K."/>
        </authorList>
    </citation>
    <scope>NUCLEOTIDE SEQUENCE</scope>
</reference>
<feature type="compositionally biased region" description="Polar residues" evidence="2">
    <location>
        <begin position="1284"/>
        <end position="1319"/>
    </location>
</feature>
<feature type="region of interest" description="Disordered" evidence="2">
    <location>
        <begin position="1284"/>
        <end position="1325"/>
    </location>
</feature>
<dbReference type="OrthoDB" id="5966854at2759"/>
<accession>A0A8J2KZI3</accession>
<evidence type="ECO:0000313" key="4">
    <source>
        <dbReference type="Proteomes" id="UP000708208"/>
    </source>
</evidence>